<reference evidence="1" key="1">
    <citation type="submission" date="2020-03" db="EMBL/GenBank/DDBJ databases">
        <title>The deep terrestrial virosphere.</title>
        <authorList>
            <person name="Holmfeldt K."/>
            <person name="Nilsson E."/>
            <person name="Simone D."/>
            <person name="Lopez-Fernandez M."/>
            <person name="Wu X."/>
            <person name="de Brujin I."/>
            <person name="Lundin D."/>
            <person name="Andersson A."/>
            <person name="Bertilsson S."/>
            <person name="Dopson M."/>
        </authorList>
    </citation>
    <scope>NUCLEOTIDE SEQUENCE</scope>
    <source>
        <strain evidence="1">MM171B02486</strain>
    </source>
</reference>
<gene>
    <name evidence="1" type="ORF">MM171B02486_0012</name>
</gene>
<dbReference type="EMBL" id="MT143938">
    <property type="protein sequence ID" value="QJH93012.1"/>
    <property type="molecule type" value="Genomic_DNA"/>
</dbReference>
<name>A0A6M3X5J3_9ZZZZ</name>
<sequence>MPLSEKEIEEILYETGHGKGYTHAEYRAAAAYAIAAKMREGVVWEAVFKATDLGECTRLVSLSGDTEIRTERGNLEHEGLYRVTVRKEEADGQDKD</sequence>
<proteinExistence type="predicted"/>
<organism evidence="1">
    <name type="scientific">viral metagenome</name>
    <dbReference type="NCBI Taxonomy" id="1070528"/>
    <lineage>
        <taxon>unclassified sequences</taxon>
        <taxon>metagenomes</taxon>
        <taxon>organismal metagenomes</taxon>
    </lineage>
</organism>
<dbReference type="AlphaFoldDB" id="A0A6M3X5J3"/>
<evidence type="ECO:0000313" key="1">
    <source>
        <dbReference type="EMBL" id="QJH93012.1"/>
    </source>
</evidence>
<accession>A0A6M3X5J3</accession>
<protein>
    <submittedName>
        <fullName evidence="1">Uncharacterized protein</fullName>
    </submittedName>
</protein>